<feature type="binding site" evidence="6">
    <location>
        <position position="79"/>
    </location>
    <ligand>
        <name>(6R)-10-formyltetrahydrofolate</name>
        <dbReference type="ChEBI" id="CHEBI:195366"/>
    </ligand>
</feature>
<evidence type="ECO:0000256" key="2">
    <source>
        <dbReference type="ARBA" id="ARBA00022679"/>
    </source>
</evidence>
<dbReference type="NCBIfam" id="TIGR00639">
    <property type="entry name" value="PurN"/>
    <property type="match status" value="1"/>
</dbReference>
<comment type="caution">
    <text evidence="6">Lacks conserved residue(s) required for the propagation of feature annotation.</text>
</comment>
<gene>
    <name evidence="6 8" type="primary">purN</name>
    <name evidence="8" type="ORF">GCM10009836_68240</name>
</gene>
<dbReference type="InterPro" id="IPR004607">
    <property type="entry name" value="GART"/>
</dbReference>
<evidence type="ECO:0000256" key="6">
    <source>
        <dbReference type="HAMAP-Rule" id="MF_01930"/>
    </source>
</evidence>
<dbReference type="SUPFAM" id="SSF53328">
    <property type="entry name" value="Formyltransferase"/>
    <property type="match status" value="1"/>
</dbReference>
<comment type="pathway">
    <text evidence="1 6">Purine metabolism; IMP biosynthesis via de novo pathway; N(2)-formyl-N(1)-(5-phospho-D-ribosyl)glycinamide from N(1)-(5-phospho-D-ribosyl)glycinamide (10-formyl THF route): step 1/1.</text>
</comment>
<keyword evidence="2 6" id="KW-0808">Transferase</keyword>
<name>A0ABN2NQJ5_9PSEU</name>
<dbReference type="Pfam" id="PF00551">
    <property type="entry name" value="Formyl_trans_N"/>
    <property type="match status" value="1"/>
</dbReference>
<dbReference type="EMBL" id="BAAAQK010000028">
    <property type="protein sequence ID" value="GAA1877178.1"/>
    <property type="molecule type" value="Genomic_DNA"/>
</dbReference>
<dbReference type="PROSITE" id="PS00373">
    <property type="entry name" value="GART"/>
    <property type="match status" value="1"/>
</dbReference>
<proteinExistence type="inferred from homology"/>
<evidence type="ECO:0000256" key="3">
    <source>
        <dbReference type="ARBA" id="ARBA00022755"/>
    </source>
</evidence>
<sequence length="206" mass="21264">MPAPSSAAHVSREALPSAARIVVLASGSGTLLQALLDVPAAFPGRVVAVGADRPATALERAERAGVPSFVVPPKAHADRADWDRALLAGVLGHAPDLVVCAGFMRILGAPFLAGIGRPIVNTHPALLPAFPGAHAVRDALAHGVKVSGTTVHLVDAGVDTGPILAQEAVPVLPGDTEAELHERIKIAERRLLVSTVESMCNEKRVQ</sequence>
<protein>
    <recommendedName>
        <fullName evidence="6">Phosphoribosylglycinamide formyltransferase</fullName>
        <ecNumber evidence="6">2.1.2.2</ecNumber>
    </recommendedName>
    <alternativeName>
        <fullName evidence="6">5'-phosphoribosylglycinamide transformylase</fullName>
    </alternativeName>
    <alternativeName>
        <fullName evidence="6">GAR transformylase</fullName>
        <shortName evidence="6">GART</shortName>
    </alternativeName>
</protein>
<feature type="active site" description="Proton donor" evidence="6">
    <location>
        <position position="123"/>
    </location>
</feature>
<dbReference type="InterPro" id="IPR036477">
    <property type="entry name" value="Formyl_transf_N_sf"/>
</dbReference>
<keyword evidence="9" id="KW-1185">Reference proteome</keyword>
<evidence type="ECO:0000256" key="5">
    <source>
        <dbReference type="ARBA" id="ARBA00047664"/>
    </source>
</evidence>
<feature type="binding site" evidence="6">
    <location>
        <position position="121"/>
    </location>
    <ligand>
        <name>(6R)-10-formyltetrahydrofolate</name>
        <dbReference type="ChEBI" id="CHEBI:195366"/>
    </ligand>
</feature>
<dbReference type="Proteomes" id="UP001500449">
    <property type="component" value="Unassembled WGS sequence"/>
</dbReference>
<dbReference type="InterPro" id="IPR002376">
    <property type="entry name" value="Formyl_transf_N"/>
</dbReference>
<evidence type="ECO:0000313" key="8">
    <source>
        <dbReference type="EMBL" id="GAA1877178.1"/>
    </source>
</evidence>
<comment type="caution">
    <text evidence="8">The sequence shown here is derived from an EMBL/GenBank/DDBJ whole genome shotgun (WGS) entry which is preliminary data.</text>
</comment>
<dbReference type="PANTHER" id="PTHR43369:SF2">
    <property type="entry name" value="PHOSPHORIBOSYLGLYCINAMIDE FORMYLTRANSFERASE"/>
    <property type="match status" value="1"/>
</dbReference>
<feature type="domain" description="Formyl transferase N-terminal" evidence="7">
    <location>
        <begin position="20"/>
        <end position="195"/>
    </location>
</feature>
<dbReference type="RefSeq" id="WP_344426890.1">
    <property type="nucleotide sequence ID" value="NZ_BAAAQK010000028.1"/>
</dbReference>
<dbReference type="HAMAP" id="MF_01930">
    <property type="entry name" value="PurN"/>
    <property type="match status" value="1"/>
</dbReference>
<accession>A0ABN2NQJ5</accession>
<comment type="function">
    <text evidence="6">Catalyzes the transfer of a formyl group from 10-formyltetrahydrofolate to 5-phospho-ribosyl-glycinamide (GAR), producing 5-phospho-ribosyl-N-formylglycinamide (FGAR) and tetrahydrofolate.</text>
</comment>
<feature type="site" description="Raises pKa of active site His" evidence="6">
    <location>
        <position position="159"/>
    </location>
</feature>
<feature type="binding site" evidence="6">
    <location>
        <begin position="104"/>
        <end position="107"/>
    </location>
    <ligand>
        <name>(6R)-10-formyltetrahydrofolate</name>
        <dbReference type="ChEBI" id="CHEBI:195366"/>
    </ligand>
</feature>
<reference evidence="8 9" key="1">
    <citation type="journal article" date="2019" name="Int. J. Syst. Evol. Microbiol.">
        <title>The Global Catalogue of Microorganisms (GCM) 10K type strain sequencing project: providing services to taxonomists for standard genome sequencing and annotation.</title>
        <authorList>
            <consortium name="The Broad Institute Genomics Platform"/>
            <consortium name="The Broad Institute Genome Sequencing Center for Infectious Disease"/>
            <person name="Wu L."/>
            <person name="Ma J."/>
        </authorList>
    </citation>
    <scope>NUCLEOTIDE SEQUENCE [LARGE SCALE GENOMIC DNA]</scope>
    <source>
        <strain evidence="8 9">JCM 16009</strain>
    </source>
</reference>
<dbReference type="EC" id="2.1.2.2" evidence="6"/>
<evidence type="ECO:0000313" key="9">
    <source>
        <dbReference type="Proteomes" id="UP001500449"/>
    </source>
</evidence>
<comment type="similarity">
    <text evidence="4 6">Belongs to the GART family.</text>
</comment>
<organism evidence="8 9">
    <name type="scientific">Pseudonocardia ailaonensis</name>
    <dbReference type="NCBI Taxonomy" id="367279"/>
    <lineage>
        <taxon>Bacteria</taxon>
        <taxon>Bacillati</taxon>
        <taxon>Actinomycetota</taxon>
        <taxon>Actinomycetes</taxon>
        <taxon>Pseudonocardiales</taxon>
        <taxon>Pseudonocardiaceae</taxon>
        <taxon>Pseudonocardia</taxon>
    </lineage>
</organism>
<evidence type="ECO:0000259" key="7">
    <source>
        <dbReference type="Pfam" id="PF00551"/>
    </source>
</evidence>
<evidence type="ECO:0000256" key="1">
    <source>
        <dbReference type="ARBA" id="ARBA00005054"/>
    </source>
</evidence>
<dbReference type="CDD" id="cd08645">
    <property type="entry name" value="FMT_core_GART"/>
    <property type="match status" value="1"/>
</dbReference>
<evidence type="ECO:0000256" key="4">
    <source>
        <dbReference type="ARBA" id="ARBA00038440"/>
    </source>
</evidence>
<dbReference type="PANTHER" id="PTHR43369">
    <property type="entry name" value="PHOSPHORIBOSYLGLYCINAMIDE FORMYLTRANSFERASE"/>
    <property type="match status" value="1"/>
</dbReference>
<comment type="catalytic activity">
    <reaction evidence="5 6">
        <text>N(1)-(5-phospho-beta-D-ribosyl)glycinamide + (6R)-10-formyltetrahydrofolate = N(2)-formyl-N(1)-(5-phospho-beta-D-ribosyl)glycinamide + (6S)-5,6,7,8-tetrahydrofolate + H(+)</text>
        <dbReference type="Rhea" id="RHEA:15053"/>
        <dbReference type="ChEBI" id="CHEBI:15378"/>
        <dbReference type="ChEBI" id="CHEBI:57453"/>
        <dbReference type="ChEBI" id="CHEBI:143788"/>
        <dbReference type="ChEBI" id="CHEBI:147286"/>
        <dbReference type="ChEBI" id="CHEBI:195366"/>
        <dbReference type="EC" id="2.1.2.2"/>
    </reaction>
</comment>
<dbReference type="Gene3D" id="3.40.50.170">
    <property type="entry name" value="Formyl transferase, N-terminal domain"/>
    <property type="match status" value="1"/>
</dbReference>
<keyword evidence="3 6" id="KW-0658">Purine biosynthesis</keyword>
<dbReference type="InterPro" id="IPR001555">
    <property type="entry name" value="GART_AS"/>
</dbReference>